<comment type="similarity">
    <text evidence="1 4">Belongs to the trimethylamine methyltransferase family.</text>
</comment>
<keyword evidence="3 4" id="KW-0808">Transferase</keyword>
<evidence type="ECO:0000256" key="1">
    <source>
        <dbReference type="ARBA" id="ARBA00007137"/>
    </source>
</evidence>
<evidence type="ECO:0000313" key="6">
    <source>
        <dbReference type="EMBL" id="NEY89510.1"/>
    </source>
</evidence>
<evidence type="ECO:0000313" key="7">
    <source>
        <dbReference type="Proteomes" id="UP000477782"/>
    </source>
</evidence>
<reference evidence="6 7" key="1">
    <citation type="submission" date="2020-02" db="EMBL/GenBank/DDBJ databases">
        <authorList>
            <person name="Chen W.-M."/>
        </authorList>
    </citation>
    <scope>NUCLEOTIDE SEQUENCE [LARGE SCALE GENOMIC DNA]</scope>
    <source>
        <strain evidence="6 7">KMS-5</strain>
    </source>
</reference>
<proteinExistence type="inferred from homology"/>
<dbReference type="EC" id="2.1.1.-" evidence="4"/>
<dbReference type="AlphaFoldDB" id="A0A6M0QPV1"/>
<accession>A0A6M0QPV1</accession>
<evidence type="ECO:0000256" key="3">
    <source>
        <dbReference type="ARBA" id="ARBA00022679"/>
    </source>
</evidence>
<dbReference type="InterPro" id="IPR038601">
    <property type="entry name" value="MttB-like_sf"/>
</dbReference>
<dbReference type="Proteomes" id="UP000477782">
    <property type="component" value="Unassembled WGS sequence"/>
</dbReference>
<comment type="caution">
    <text evidence="6">The sequence shown here is derived from an EMBL/GenBank/DDBJ whole genome shotgun (WGS) entry which is preliminary data.</text>
</comment>
<dbReference type="Gene3D" id="3.20.20.480">
    <property type="entry name" value="Trimethylamine methyltransferase-like"/>
    <property type="match status" value="1"/>
</dbReference>
<protein>
    <recommendedName>
        <fullName evidence="4">Methyltransferase</fullName>
        <ecNumber evidence="4">2.1.1.-</ecNumber>
    </recommendedName>
</protein>
<dbReference type="InterPro" id="IPR010426">
    <property type="entry name" value="MTTB_MeTrfase"/>
</dbReference>
<dbReference type="GO" id="GO:0008168">
    <property type="term" value="F:methyltransferase activity"/>
    <property type="evidence" value="ECO:0007669"/>
    <property type="project" value="UniProtKB-KW"/>
</dbReference>
<evidence type="ECO:0000256" key="5">
    <source>
        <dbReference type="SAM" id="MobiDB-lite"/>
    </source>
</evidence>
<evidence type="ECO:0000256" key="4">
    <source>
        <dbReference type="PIRNR" id="PIRNR037567"/>
    </source>
</evidence>
<dbReference type="GO" id="GO:0015948">
    <property type="term" value="P:methanogenesis"/>
    <property type="evidence" value="ECO:0007669"/>
    <property type="project" value="UniProtKB-UniRule"/>
</dbReference>
<gene>
    <name evidence="6" type="ORF">G4Z14_04300</name>
</gene>
<dbReference type="EMBL" id="JAAIVJ010000002">
    <property type="protein sequence ID" value="NEY89510.1"/>
    <property type="molecule type" value="Genomic_DNA"/>
</dbReference>
<feature type="region of interest" description="Disordered" evidence="5">
    <location>
        <begin position="1"/>
        <end position="20"/>
    </location>
</feature>
<dbReference type="Pfam" id="PF06253">
    <property type="entry name" value="MTTB"/>
    <property type="match status" value="1"/>
</dbReference>
<sequence>MENQDETRGGRGRGRRGAVPPMANVNTAYVRMRNPFAPQQAFSADQVAAMHDGALRVLEELGIKVLLDEARDLFRKAGALVDEDSQMVRIGREIVTAALTTAPRSIRLRAANPAREQVYELGSMLFMAGAGCPNAFDNERGRRPGDLTGYLETLRLQQSFDVIHMHGPSVEPQDVPIHLRHYAMMKGQLENCDKPLFVYARGRQQVEESFEMIRLARGLDDAGFRDGVWATTVINSNSPRQLDLPMSRGIIDFARAGQMTIITPFCLAGAMAPITISGALMLQHAEALAGITLAQITQAGAPVSYGGFLSNVDMKSGSPAFGTPEHIRACIGSGQLARHIGLPWRSATGAASNVADSQAASETIMALWGAVLGGATVTVHSAGWLEGGLTLGYEKFILDIENLQTIAELATPAPADAAALGFDAIADVQPGGHFFSTAHTMERYQTAFYRPLVADLSNHGSWVEAGSLTAAQRATAIWKQKLADFVAPETCAGVADRLDAFVQQASESGGAKPED</sequence>
<dbReference type="PIRSF" id="PIRSF037567">
    <property type="entry name" value="MTTB_MeTrfase"/>
    <property type="match status" value="1"/>
</dbReference>
<keyword evidence="2 6" id="KW-0489">Methyltransferase</keyword>
<evidence type="ECO:0000256" key="2">
    <source>
        <dbReference type="ARBA" id="ARBA00022603"/>
    </source>
</evidence>
<keyword evidence="7" id="KW-1185">Reference proteome</keyword>
<organism evidence="6 7">
    <name type="scientific">Tabrizicola oligotrophica</name>
    <dbReference type="NCBI Taxonomy" id="2710650"/>
    <lineage>
        <taxon>Bacteria</taxon>
        <taxon>Pseudomonadati</taxon>
        <taxon>Pseudomonadota</taxon>
        <taxon>Alphaproteobacteria</taxon>
        <taxon>Rhodobacterales</taxon>
        <taxon>Paracoccaceae</taxon>
        <taxon>Tabrizicola</taxon>
    </lineage>
</organism>
<dbReference type="GO" id="GO:0032259">
    <property type="term" value="P:methylation"/>
    <property type="evidence" value="ECO:0007669"/>
    <property type="project" value="UniProtKB-KW"/>
</dbReference>
<name>A0A6M0QPV1_9RHOB</name>